<keyword evidence="2" id="KW-1185">Reference proteome</keyword>
<proteinExistence type="predicted"/>
<dbReference type="Proteomes" id="UP001237194">
    <property type="component" value="Unassembled WGS sequence"/>
</dbReference>
<evidence type="ECO:0000313" key="2">
    <source>
        <dbReference type="Proteomes" id="UP001237194"/>
    </source>
</evidence>
<evidence type="ECO:0000313" key="1">
    <source>
        <dbReference type="EMBL" id="MDJ1640128.1"/>
    </source>
</evidence>
<evidence type="ECO:0008006" key="3">
    <source>
        <dbReference type="Google" id="ProtNLM"/>
    </source>
</evidence>
<sequence>MTRQSLPDHHWRLFTETLDLGLRCGLALRGSYMVRAHGIVHRPSQELDFATTRPADLADITVRSSTV</sequence>
<gene>
    <name evidence="1" type="ORF">P5W92_06880</name>
</gene>
<comment type="caution">
    <text evidence="1">The sequence shown here is derived from an EMBL/GenBank/DDBJ whole genome shotgun (WGS) entry which is preliminary data.</text>
</comment>
<organism evidence="1 2">
    <name type="scientific">Streptomyces pakalii</name>
    <dbReference type="NCBI Taxonomy" id="3036494"/>
    <lineage>
        <taxon>Bacteria</taxon>
        <taxon>Bacillati</taxon>
        <taxon>Actinomycetota</taxon>
        <taxon>Actinomycetes</taxon>
        <taxon>Kitasatosporales</taxon>
        <taxon>Streptomycetaceae</taxon>
        <taxon>Streptomyces</taxon>
    </lineage>
</organism>
<dbReference type="EMBL" id="JARWAF010000002">
    <property type="protein sequence ID" value="MDJ1640128.1"/>
    <property type="molecule type" value="Genomic_DNA"/>
</dbReference>
<dbReference type="RefSeq" id="WP_283892128.1">
    <property type="nucleotide sequence ID" value="NZ_JARWAF010000002.1"/>
</dbReference>
<accession>A0ABT7D3K1</accession>
<name>A0ABT7D3K1_9ACTN</name>
<protein>
    <recommendedName>
        <fullName evidence="3">Nucleotidyl transferase AbiEii toxin, Type IV TA system</fullName>
    </recommendedName>
</protein>
<reference evidence="1 2" key="1">
    <citation type="submission" date="2023-04" db="EMBL/GenBank/DDBJ databases">
        <title>A novel species of the genus Streptomyces: Streptomyces pakalii sp. nov. isolated from a Mexican soil jungle.</title>
        <authorList>
            <person name="Chavez-Hernandez M.A."/>
            <person name="Ortiz-Alvarez J."/>
            <person name="Villa-Tanaca L."/>
            <person name="Hernandez-Rodriguez C."/>
        </authorList>
    </citation>
    <scope>NUCLEOTIDE SEQUENCE [LARGE SCALE GENOMIC DNA]</scope>
    <source>
        <strain evidence="1 2">ENCB-J15</strain>
    </source>
</reference>